<keyword evidence="7" id="KW-1185">Reference proteome</keyword>
<evidence type="ECO:0000259" key="5">
    <source>
        <dbReference type="Pfam" id="PF01389"/>
    </source>
</evidence>
<reference evidence="6 7" key="2">
    <citation type="journal article" date="2014" name="Curr. Biol.">
        <title>Symbiont-Supplemented Maternal Investment Underpinning Host's Ecological Adaptation.</title>
        <authorList>
            <person name="Kaiwa N."/>
            <person name="Hosokawa T."/>
            <person name="Nikoh N."/>
            <person name="Tanahashi M."/>
            <person name="Moriyama M."/>
            <person name="Meng X.Y."/>
            <person name="Maeda T."/>
            <person name="Yamaguchi K."/>
            <person name="Shigenobu S."/>
            <person name="Ito M."/>
            <person name="Fukatsu T."/>
        </authorList>
    </citation>
    <scope>NUCLEOTIDE SEQUENCE [LARGE SCALE GENOMIC DNA]</scope>
    <source>
        <strain evidence="6 7">UwTKB</strain>
    </source>
</reference>
<dbReference type="InterPro" id="IPR011250">
    <property type="entry name" value="OMP/PagP_B-barrel"/>
</dbReference>
<dbReference type="InterPro" id="IPR002368">
    <property type="entry name" value="OmpA"/>
</dbReference>
<evidence type="ECO:0000256" key="1">
    <source>
        <dbReference type="ARBA" id="ARBA00005710"/>
    </source>
</evidence>
<keyword evidence="2" id="KW-0813">Transport</keyword>
<dbReference type="EMBL" id="AP014521">
    <property type="protein sequence ID" value="BAP58344.1"/>
    <property type="molecule type" value="Genomic_DNA"/>
</dbReference>
<dbReference type="GO" id="GO:0046930">
    <property type="term" value="C:pore complex"/>
    <property type="evidence" value="ECO:0007669"/>
    <property type="project" value="UniProtKB-KW"/>
</dbReference>
<evidence type="ECO:0000256" key="3">
    <source>
        <dbReference type="ARBA" id="ARBA00029539"/>
    </source>
</evidence>
<dbReference type="HOGENOM" id="CLU_1286716_0_0_6"/>
<evidence type="ECO:0000256" key="4">
    <source>
        <dbReference type="SAM" id="SignalP"/>
    </source>
</evidence>
<comment type="similarity">
    <text evidence="1">Belongs to the outer membrane OOP (TC 1.B.6) superfamily. OmpA family.</text>
</comment>
<dbReference type="STRING" id="1410383.TGUWTKB_0850"/>
<dbReference type="InterPro" id="IPR000498">
    <property type="entry name" value="OmpA-like_TM_dom"/>
</dbReference>
<dbReference type="PRINTS" id="PR01022">
    <property type="entry name" value="OUTRMMBRANEA"/>
</dbReference>
<gene>
    <name evidence="6" type="primary">ompA</name>
    <name evidence="6" type="ORF">TGUWTKB_0850</name>
</gene>
<evidence type="ECO:0000256" key="2">
    <source>
        <dbReference type="ARBA" id="ARBA00023114"/>
    </source>
</evidence>
<feature type="chain" id="PRO_5001852773" description="Outer membrane protein A" evidence="4">
    <location>
        <begin position="26"/>
        <end position="237"/>
    </location>
</feature>
<keyword evidence="2" id="KW-0626">Porin</keyword>
<evidence type="ECO:0000313" key="7">
    <source>
        <dbReference type="Proteomes" id="UP000031627"/>
    </source>
</evidence>
<accession>A0A090AL64</accession>
<dbReference type="Proteomes" id="UP000031627">
    <property type="component" value="Chromosome"/>
</dbReference>
<reference evidence="7" key="1">
    <citation type="submission" date="2013-11" db="EMBL/GenBank/DDBJ databases">
        <title>Symbiont-containing voluminous jelly as an extraordinary maternal gift for overwintering insect nymphs.</title>
        <authorList>
            <person name="Kaiwa N."/>
            <person name="Hosokawa T."/>
            <person name="Nikoh N."/>
            <person name="Meng X.Y."/>
            <person name="Tanahashi M."/>
            <person name="Moriyama M."/>
            <person name="Maeda T."/>
            <person name="Yamaguchi K."/>
            <person name="Shigenobu S."/>
            <person name="Ito M."/>
            <person name="Fukatsu T."/>
        </authorList>
    </citation>
    <scope>NUCLEOTIDE SEQUENCE [LARGE SCALE GENOMIC DNA]</scope>
    <source>
        <strain evidence="7">UwTKB</strain>
    </source>
</reference>
<organism evidence="6 7">
    <name type="scientific">Candidatus Tachikawaea gelatinosa</name>
    <dbReference type="NCBI Taxonomy" id="1410383"/>
    <lineage>
        <taxon>Bacteria</taxon>
        <taxon>Pseudomonadati</taxon>
        <taxon>Pseudomonadota</taxon>
        <taxon>Gammaproteobacteria</taxon>
        <taxon>Enterobacterales</taxon>
        <taxon>Enterobacteriaceae</taxon>
        <taxon>Candidatus Tachikawaea</taxon>
    </lineage>
</organism>
<dbReference type="OrthoDB" id="1149075at2"/>
<proteinExistence type="inferred from homology"/>
<dbReference type="Gene3D" id="2.40.160.20">
    <property type="match status" value="1"/>
</dbReference>
<keyword evidence="4" id="KW-0732">Signal</keyword>
<protein>
    <recommendedName>
        <fullName evidence="3">Outer membrane protein A</fullName>
    </recommendedName>
</protein>
<name>A0A090AL64_9ENTR</name>
<sequence length="237" mass="27151">MIKKIQQKLLVISLLVFGAINIVQAAPKSETWYFGTKSGLSKYYHFIYRGNNYVPNDAPFEKSRITSGFLIGQQTTNPHVGVEMSGEWLGRLNYTGKDIVAALWEGYGFQMSTILRHPISKTLDLYTRLGATIWHVTSDQVVKDQITLHNTLWGPSPVLSVGFEYAWTENIAMRLDFQWTNRVGNRKTVGCRPHIAFINFGFIYRFQQKDQLKPSSMNNVYNLLDHVKKIITLNNKS</sequence>
<feature type="domain" description="Outer membrane protein OmpA-like transmembrane" evidence="5">
    <location>
        <begin position="27"/>
        <end position="209"/>
    </location>
</feature>
<dbReference type="RefSeq" id="WP_052459515.1">
    <property type="nucleotide sequence ID" value="NZ_AP014521.1"/>
</dbReference>
<dbReference type="AlphaFoldDB" id="A0A090AL64"/>
<dbReference type="Pfam" id="PF01389">
    <property type="entry name" value="OmpA_membrane"/>
    <property type="match status" value="1"/>
</dbReference>
<feature type="signal peptide" evidence="4">
    <location>
        <begin position="1"/>
        <end position="25"/>
    </location>
</feature>
<keyword evidence="2" id="KW-0812">Transmembrane</keyword>
<dbReference type="KEGG" id="sbw:TGUWTKB_0850"/>
<evidence type="ECO:0000313" key="6">
    <source>
        <dbReference type="EMBL" id="BAP58344.1"/>
    </source>
</evidence>
<dbReference type="GO" id="GO:0009279">
    <property type="term" value="C:cell outer membrane"/>
    <property type="evidence" value="ECO:0007669"/>
    <property type="project" value="InterPro"/>
</dbReference>
<keyword evidence="2" id="KW-0406">Ion transport</keyword>
<dbReference type="GO" id="GO:0015288">
    <property type="term" value="F:porin activity"/>
    <property type="evidence" value="ECO:0007669"/>
    <property type="project" value="UniProtKB-KW"/>
</dbReference>
<dbReference type="SUPFAM" id="SSF56925">
    <property type="entry name" value="OMPA-like"/>
    <property type="match status" value="1"/>
</dbReference>